<dbReference type="EMBL" id="JAAQPF010001012">
    <property type="protein sequence ID" value="KAF5694577.1"/>
    <property type="molecule type" value="Genomic_DNA"/>
</dbReference>
<dbReference type="InterPro" id="IPR050585">
    <property type="entry name" value="Xaa-Pro_dipeptidyl-ppase/CocE"/>
</dbReference>
<feature type="domain" description="Xaa-Pro dipeptidyl-peptidase C-terminal" evidence="1">
    <location>
        <begin position="142"/>
        <end position="432"/>
    </location>
</feature>
<dbReference type="Gene3D" id="2.60.120.260">
    <property type="entry name" value="Galactose-binding domain-like"/>
    <property type="match status" value="1"/>
</dbReference>
<dbReference type="Pfam" id="PF08530">
    <property type="entry name" value="PepX_C"/>
    <property type="match status" value="1"/>
</dbReference>
<organism evidence="2 3">
    <name type="scientific">Fusarium globosum</name>
    <dbReference type="NCBI Taxonomy" id="78864"/>
    <lineage>
        <taxon>Eukaryota</taxon>
        <taxon>Fungi</taxon>
        <taxon>Dikarya</taxon>
        <taxon>Ascomycota</taxon>
        <taxon>Pezizomycotina</taxon>
        <taxon>Sordariomycetes</taxon>
        <taxon>Hypocreomycetidae</taxon>
        <taxon>Hypocreales</taxon>
        <taxon>Nectriaceae</taxon>
        <taxon>Fusarium</taxon>
        <taxon>Fusarium fujikuroi species complex</taxon>
    </lineage>
</organism>
<dbReference type="InterPro" id="IPR008979">
    <property type="entry name" value="Galactose-bd-like_sf"/>
</dbReference>
<dbReference type="AlphaFoldDB" id="A0A8H5XJE7"/>
<dbReference type="GO" id="GO:0008239">
    <property type="term" value="F:dipeptidyl-peptidase activity"/>
    <property type="evidence" value="ECO:0007669"/>
    <property type="project" value="InterPro"/>
</dbReference>
<reference evidence="2 3" key="1">
    <citation type="submission" date="2020-05" db="EMBL/GenBank/DDBJ databases">
        <title>Identification and distribution of gene clusters putatively required for synthesis of sphingolipid metabolism inhibitors in phylogenetically diverse species of the filamentous fungus Fusarium.</title>
        <authorList>
            <person name="Kim H.-S."/>
            <person name="Busman M."/>
            <person name="Brown D.W."/>
            <person name="Divon H."/>
            <person name="Uhlig S."/>
            <person name="Proctor R.H."/>
        </authorList>
    </citation>
    <scope>NUCLEOTIDE SEQUENCE [LARGE SCALE GENOMIC DNA]</scope>
    <source>
        <strain evidence="2 3">NRRL 26131</strain>
    </source>
</reference>
<dbReference type="SMART" id="SM00939">
    <property type="entry name" value="PepX_C"/>
    <property type="match status" value="1"/>
</dbReference>
<dbReference type="SUPFAM" id="SSF53474">
    <property type="entry name" value="alpha/beta-Hydrolases"/>
    <property type="match status" value="1"/>
</dbReference>
<protein>
    <submittedName>
        <fullName evidence="2">X-pro dipeptidyl-peptidase</fullName>
    </submittedName>
</protein>
<dbReference type="InterPro" id="IPR013736">
    <property type="entry name" value="Xaa-Pro_dipept_C"/>
</dbReference>
<dbReference type="PANTHER" id="PTHR43056:SF10">
    <property type="entry name" value="COCE_NOND FAMILY, PUTATIVE (AFU_ORTHOLOGUE AFUA_7G00600)-RELATED"/>
    <property type="match status" value="1"/>
</dbReference>
<gene>
    <name evidence="2" type="ORF">FGLOB1_14179</name>
</gene>
<dbReference type="Proteomes" id="UP000532311">
    <property type="component" value="Unassembled WGS sequence"/>
</dbReference>
<name>A0A8H5XJE7_9HYPO</name>
<dbReference type="InterPro" id="IPR029058">
    <property type="entry name" value="AB_hydrolase_fold"/>
</dbReference>
<evidence type="ECO:0000259" key="1">
    <source>
        <dbReference type="SMART" id="SM00939"/>
    </source>
</evidence>
<keyword evidence="3" id="KW-1185">Reference proteome</keyword>
<dbReference type="PANTHER" id="PTHR43056">
    <property type="entry name" value="PEPTIDASE S9 PROLYL OLIGOPEPTIDASE"/>
    <property type="match status" value="1"/>
</dbReference>
<proteinExistence type="predicted"/>
<dbReference type="SUPFAM" id="SSF49785">
    <property type="entry name" value="Galactose-binding domain-like"/>
    <property type="match status" value="1"/>
</dbReference>
<accession>A0A8H5XJE7</accession>
<dbReference type="NCBIfam" id="TIGR00976">
    <property type="entry name" value="CocE_NonD"/>
    <property type="match status" value="1"/>
</dbReference>
<sequence length="438" mass="49243">MIPWEGMSDYYRDRCRHGGILSDKFIDLWWHRQVVTNQYGRRGRTIEGDLPEEELVANRQDQTIDNVVNSFRDDEYYASKDYKLSDIKVPLLSVGNWGGSLLHLRGNVQGYLHAGSEFKYIRFITGRHDLPFFYDEEVEVQLSFLDAFLKGEDRVGWSVKGKIPPVNLCIRKGDPGFNDAPAELAAFPRRTEEAWPLPGTRYTKFYLTKDRALSEDGPSETSAAKVSYEATGAGAKTPNKIEMGDRFARPPTTAETSKSIQFTTKPFEVETDLIGHVAAHLNVSVSAKPDQTTVPSEIDLFVTLRYIGPDGREVFYTGTAGDPVPLTKGWLRTSLRKVNESHSQHASWNPYREYLSTDVQPVRPDEVYEVDVEVWPTCVAIEKGGKLVFEVASADTQGCGIFEHNHPEDRNPAKLAGLNHIHFGVGRSNFVVLPIICS</sequence>
<evidence type="ECO:0000313" key="2">
    <source>
        <dbReference type="EMBL" id="KAF5694577.1"/>
    </source>
</evidence>
<evidence type="ECO:0000313" key="3">
    <source>
        <dbReference type="Proteomes" id="UP000532311"/>
    </source>
</evidence>
<dbReference type="Gene3D" id="3.40.50.1820">
    <property type="entry name" value="alpha/beta hydrolase"/>
    <property type="match status" value="1"/>
</dbReference>
<dbReference type="InterPro" id="IPR005674">
    <property type="entry name" value="CocE/Ser_esterase"/>
</dbReference>
<comment type="caution">
    <text evidence="2">The sequence shown here is derived from an EMBL/GenBank/DDBJ whole genome shotgun (WGS) entry which is preliminary data.</text>
</comment>